<comment type="caution">
    <text evidence="2">The sequence shown here is derived from an EMBL/GenBank/DDBJ whole genome shotgun (WGS) entry which is preliminary data.</text>
</comment>
<evidence type="ECO:0000313" key="2">
    <source>
        <dbReference type="EMBL" id="RHY79960.1"/>
    </source>
</evidence>
<accession>A0A397EHC1</accession>
<dbReference type="VEuPathDB" id="FungiDB:H257_19099"/>
<evidence type="ECO:0000256" key="1">
    <source>
        <dbReference type="SAM" id="Coils"/>
    </source>
</evidence>
<evidence type="ECO:0000313" key="3">
    <source>
        <dbReference type="Proteomes" id="UP000266196"/>
    </source>
</evidence>
<dbReference type="EMBL" id="QUTE01023646">
    <property type="protein sequence ID" value="RHY79960.1"/>
    <property type="molecule type" value="Genomic_DNA"/>
</dbReference>
<dbReference type="AlphaFoldDB" id="A0A397EHC1"/>
<protein>
    <submittedName>
        <fullName evidence="2">Uncharacterized protein</fullName>
    </submittedName>
</protein>
<keyword evidence="1" id="KW-0175">Coiled coil</keyword>
<gene>
    <name evidence="2" type="ORF">DYB31_009626</name>
</gene>
<dbReference type="Proteomes" id="UP000266196">
    <property type="component" value="Unassembled WGS sequence"/>
</dbReference>
<feature type="non-terminal residue" evidence="2">
    <location>
        <position position="175"/>
    </location>
</feature>
<sequence length="175" mass="19879">MDGRSFRAPITNHFVIPSNTWTIVQNSPIHDPWFIRHLRCTRGTYQRICQNVEVRDSAKRLRRVGKSKAERAAAAEASEKVIQRDLRSENSDLSSNRIKYALDELSKVQSTLSLSSGYVTEAIDAHLLARPKIEAKKPKQMIQQLLEAQTQAQAQALANQQAQQENQLKAQQDMQ</sequence>
<feature type="coiled-coil region" evidence="1">
    <location>
        <begin position="145"/>
        <end position="174"/>
    </location>
</feature>
<name>A0A397EHC1_APHAT</name>
<organism evidence="2 3">
    <name type="scientific">Aphanomyces astaci</name>
    <name type="common">Crayfish plague agent</name>
    <dbReference type="NCBI Taxonomy" id="112090"/>
    <lineage>
        <taxon>Eukaryota</taxon>
        <taxon>Sar</taxon>
        <taxon>Stramenopiles</taxon>
        <taxon>Oomycota</taxon>
        <taxon>Saprolegniomycetes</taxon>
        <taxon>Saprolegniales</taxon>
        <taxon>Verrucalvaceae</taxon>
        <taxon>Aphanomyces</taxon>
    </lineage>
</organism>
<reference evidence="2 3" key="1">
    <citation type="submission" date="2018-08" db="EMBL/GenBank/DDBJ databases">
        <title>Aphanomyces genome sequencing and annotation.</title>
        <authorList>
            <person name="Minardi D."/>
            <person name="Oidtmann B."/>
            <person name="Van Der Giezen M."/>
            <person name="Studholme D.J."/>
        </authorList>
    </citation>
    <scope>NUCLEOTIDE SEQUENCE [LARGE SCALE GENOMIC DNA]</scope>
    <source>
        <strain evidence="2 3">197901</strain>
    </source>
</reference>
<proteinExistence type="predicted"/>